<feature type="region of interest" description="Disordered" evidence="2">
    <location>
        <begin position="1108"/>
        <end position="1135"/>
    </location>
</feature>
<dbReference type="OrthoDB" id="658575at2759"/>
<organism evidence="4 5">
    <name type="scientific">Corchorus olitorius</name>
    <dbReference type="NCBI Taxonomy" id="93759"/>
    <lineage>
        <taxon>Eukaryota</taxon>
        <taxon>Viridiplantae</taxon>
        <taxon>Streptophyta</taxon>
        <taxon>Embryophyta</taxon>
        <taxon>Tracheophyta</taxon>
        <taxon>Spermatophyta</taxon>
        <taxon>Magnoliopsida</taxon>
        <taxon>eudicotyledons</taxon>
        <taxon>Gunneridae</taxon>
        <taxon>Pentapetalae</taxon>
        <taxon>rosids</taxon>
        <taxon>malvids</taxon>
        <taxon>Malvales</taxon>
        <taxon>Malvaceae</taxon>
        <taxon>Grewioideae</taxon>
        <taxon>Apeibeae</taxon>
        <taxon>Corchorus</taxon>
    </lineage>
</organism>
<feature type="region of interest" description="Disordered" evidence="2">
    <location>
        <begin position="151"/>
        <end position="213"/>
    </location>
</feature>
<feature type="compositionally biased region" description="Polar residues" evidence="2">
    <location>
        <begin position="200"/>
        <end position="213"/>
    </location>
</feature>
<feature type="coiled-coil region" evidence="1">
    <location>
        <begin position="281"/>
        <end position="329"/>
    </location>
</feature>
<evidence type="ECO:0000259" key="3">
    <source>
        <dbReference type="PROSITE" id="PS51840"/>
    </source>
</evidence>
<dbReference type="PANTHER" id="PTHR47270">
    <property type="entry name" value="PROTEIN MLP1-LIKE"/>
    <property type="match status" value="1"/>
</dbReference>
<reference evidence="5" key="1">
    <citation type="submission" date="2013-09" db="EMBL/GenBank/DDBJ databases">
        <title>Corchorus olitorius genome sequencing.</title>
        <authorList>
            <person name="Alam M."/>
            <person name="Haque M.S."/>
            <person name="Islam M.S."/>
            <person name="Emdad E.M."/>
            <person name="Islam M.M."/>
            <person name="Ahmed B."/>
            <person name="Halim A."/>
            <person name="Hossen Q.M.M."/>
            <person name="Hossain M.Z."/>
            <person name="Ahmed R."/>
            <person name="Khan M.M."/>
            <person name="Islam R."/>
            <person name="Rashid M.M."/>
            <person name="Khan S.A."/>
            <person name="Rahman M.S."/>
            <person name="Alam M."/>
            <person name="Yahiya A.S."/>
            <person name="Khan M.S."/>
            <person name="Azam M.S."/>
            <person name="Haque T."/>
            <person name="Lashkar M.Z.H."/>
            <person name="Akhand A.I."/>
            <person name="Morshed G."/>
            <person name="Roy S."/>
            <person name="Uddin K.S."/>
            <person name="Rabeya T."/>
            <person name="Hossain A.S."/>
            <person name="Chowdhury A."/>
            <person name="Snigdha A.R."/>
            <person name="Mortoza M.S."/>
            <person name="Matin S.A."/>
            <person name="Hoque S.M.E."/>
            <person name="Islam M.K."/>
            <person name="Roy D.K."/>
            <person name="Haider R."/>
            <person name="Moosa M.M."/>
            <person name="Elias S.M."/>
            <person name="Hasan A.M."/>
            <person name="Jahan S."/>
            <person name="Shafiuddin M."/>
            <person name="Mahmood N."/>
            <person name="Shommy N.S."/>
        </authorList>
    </citation>
    <scope>NUCLEOTIDE SEQUENCE [LARGE SCALE GENOMIC DNA]</scope>
    <source>
        <strain evidence="5">cv. O-4</strain>
    </source>
</reference>
<sequence length="1245" mass="142150">MFRLHKTRPAKSGEKIDFKFSSFKAVQVPKGWDRLFMSIISLENGKTIAKTSKTAVRSGTCQWTEILSESVWVSRNEASKEMEDCLFKLVVAMGSARSGILGEATVNLTSYITSTAIVPVSLPLKKCNHGTILHVKIQCVTPRPKLIDDEAKQGNSHAEGNGTDPSHISLNSDGPESVESPSSQDLVSATHQEEVESRVASFSTADSNHSYDSAESTIGRESFSAISNSSVDATNLIQKQDSCHLDDSCQSNHSIDSQIMSSESASSDNQQEFSASSLKCMDSSKNLLEAAEKTIEELHAEAKMWERKAEKLALDLDLLRKEYSDQSKKQFNMDMELSAANAERDGLRKEVGNLKLLLENPMVISEDSTFQEEGVSVTNIQKELENEIKFQKESNANLALQLQRSQDANVELISVLQELEETIEKQRVDLENISTVQSQSNEQAKESEKNLQDKVELLEKALKDKEDGMTVKNDALLVIEEEYNTKLAAKEAEIISLKVKLAESLKERKVVQEESRKGSDAHLIREIEALKVKLEELERDCNELTEENLDLLLKLKDTKNNFSAIAPTDFSSDELSASTDSEMSENKSQMVYLEEKLKRKILREIQGDYKSYVEELESQKMGLEVEVTELGKELAQKMTEMQRLKDVVLSKEDDNVELRRNQSELEAEVSNLQQELERIKHGLEIHLSELEDENKQSSLRLSDLEAQLQDLQDERDSIQLQLREMEARKIEMEKQLQDMHEQWLTSQDRCEYLSRENTKLQANIETLIEECNSLQKSAEELEEEKSKLGEHCDYLEAKLKESDKSLSDCRKMIEVLEENLTLMIEEFASKEKNLTLELKAVHDKNKKLEAKVQNLQQEVETLAKQISSMHHENEKTAYEAQREISGLHADKSRLKSALQEAEYKVNCMESEFKKMQTEAKTEVEYLLSELATSRENQEKLMADHEKALKLLEGYKSSEEKLETIVNGLELKLTVSEYERQQVSEQCNAIKSDKEKLEASLRLVSRECDDLKVEKTSFVEQISFLQKVVSESEEYKQKNADLEEKLVAMESELTVKEALLIQDAAGVKTEINQVKRTNRQFQQQIKQLQVEKDELLTKAQTLEEKLKLKMEDQKQKQRQSNSHRNQHKREDNNYDNHEAVTGVDAASKIQFLENELAKAMEANNKLPEGRRSQSNTPRKSSFEGEVVAKEKYERTKSSLEAELKDIRERYLHMSLKYAEVEAQREELVMKLKGVKNIRRWFSNPTN</sequence>
<feature type="region of interest" description="Disordered" evidence="2">
    <location>
        <begin position="1160"/>
        <end position="1193"/>
    </location>
</feature>
<name>A0A1R3INA0_9ROSI</name>
<comment type="caution">
    <text evidence="4">The sequence shown here is derived from an EMBL/GenBank/DDBJ whole genome shotgun (WGS) entry which is preliminary data.</text>
</comment>
<evidence type="ECO:0000256" key="1">
    <source>
        <dbReference type="SAM" id="Coils"/>
    </source>
</evidence>
<accession>A0A1R3INA0</accession>
<evidence type="ECO:0000313" key="5">
    <source>
        <dbReference type="Proteomes" id="UP000187203"/>
    </source>
</evidence>
<feature type="coiled-coil region" evidence="1">
    <location>
        <begin position="381"/>
        <end position="561"/>
    </location>
</feature>
<dbReference type="PROSITE" id="PS51840">
    <property type="entry name" value="C2_NT"/>
    <property type="match status" value="1"/>
</dbReference>
<evidence type="ECO:0000313" key="4">
    <source>
        <dbReference type="EMBL" id="OMO84031.1"/>
    </source>
</evidence>
<feature type="compositionally biased region" description="Polar residues" evidence="2">
    <location>
        <begin position="153"/>
        <end position="190"/>
    </location>
</feature>
<dbReference type="Proteomes" id="UP000187203">
    <property type="component" value="Unassembled WGS sequence"/>
</dbReference>
<keyword evidence="1" id="KW-0175">Coiled coil</keyword>
<dbReference type="PANTHER" id="PTHR47270:SF3">
    <property type="entry name" value="HYPOTETICAL PROTEIN"/>
    <property type="match status" value="1"/>
</dbReference>
<dbReference type="EMBL" id="AWUE01017895">
    <property type="protein sequence ID" value="OMO84031.1"/>
    <property type="molecule type" value="Genomic_DNA"/>
</dbReference>
<dbReference type="Pfam" id="PF10358">
    <property type="entry name" value="NT-C2"/>
    <property type="match status" value="1"/>
</dbReference>
<protein>
    <submittedName>
        <fullName evidence="4">Prefoldin</fullName>
    </submittedName>
</protein>
<evidence type="ECO:0000256" key="2">
    <source>
        <dbReference type="SAM" id="MobiDB-lite"/>
    </source>
</evidence>
<dbReference type="Gene3D" id="6.10.250.1080">
    <property type="match status" value="1"/>
</dbReference>
<keyword evidence="5" id="KW-1185">Reference proteome</keyword>
<dbReference type="AlphaFoldDB" id="A0A1R3INA0"/>
<feature type="compositionally biased region" description="Basic and acidic residues" evidence="2">
    <location>
        <begin position="1179"/>
        <end position="1193"/>
    </location>
</feature>
<dbReference type="STRING" id="93759.A0A1R3INA0"/>
<feature type="domain" description="C2 NT-type" evidence="3">
    <location>
        <begin position="6"/>
        <end position="141"/>
    </location>
</feature>
<feature type="coiled-coil region" evidence="1">
    <location>
        <begin position="613"/>
        <end position="947"/>
    </location>
</feature>
<proteinExistence type="predicted"/>
<dbReference type="Gene3D" id="1.10.287.1490">
    <property type="match status" value="1"/>
</dbReference>
<gene>
    <name evidence="4" type="ORF">COLO4_22242</name>
</gene>
<dbReference type="InterPro" id="IPR019448">
    <property type="entry name" value="NT-C2"/>
</dbReference>